<comment type="caution">
    <text evidence="1">The sequence shown here is derived from an EMBL/GenBank/DDBJ whole genome shotgun (WGS) entry which is preliminary data.</text>
</comment>
<dbReference type="EMBL" id="JAIWYP010000017">
    <property type="protein sequence ID" value="KAH3693322.1"/>
    <property type="molecule type" value="Genomic_DNA"/>
</dbReference>
<keyword evidence="2" id="KW-1185">Reference proteome</keyword>
<organism evidence="1 2">
    <name type="scientific">Dreissena polymorpha</name>
    <name type="common">Zebra mussel</name>
    <name type="synonym">Mytilus polymorpha</name>
    <dbReference type="NCBI Taxonomy" id="45954"/>
    <lineage>
        <taxon>Eukaryota</taxon>
        <taxon>Metazoa</taxon>
        <taxon>Spiralia</taxon>
        <taxon>Lophotrochozoa</taxon>
        <taxon>Mollusca</taxon>
        <taxon>Bivalvia</taxon>
        <taxon>Autobranchia</taxon>
        <taxon>Heteroconchia</taxon>
        <taxon>Euheterodonta</taxon>
        <taxon>Imparidentia</taxon>
        <taxon>Neoheterodontei</taxon>
        <taxon>Myida</taxon>
        <taxon>Dreissenoidea</taxon>
        <taxon>Dreissenidae</taxon>
        <taxon>Dreissena</taxon>
    </lineage>
</organism>
<evidence type="ECO:0000313" key="1">
    <source>
        <dbReference type="EMBL" id="KAH3693322.1"/>
    </source>
</evidence>
<sequence length="170" mass="20671">MERWTETMVFFGLQNVNRTKRDKWLQKYNEAANEYLPILQEHFRSFLDFKSGSQELRHIFKTEHILGHMLDTLMFVNYRTKRRIGDSVNYIQESLRSTEETESVCREYLDVIEEERQNRKARWSMFPMGFQPSSEYFKLVNQRDRYNKLDLDHATKYVVEILKDSKKKPL</sequence>
<feature type="non-terminal residue" evidence="1">
    <location>
        <position position="170"/>
    </location>
</feature>
<dbReference type="AlphaFoldDB" id="A0A9D3Y586"/>
<accession>A0A9D3Y586</accession>
<reference evidence="1" key="2">
    <citation type="submission" date="2020-11" db="EMBL/GenBank/DDBJ databases">
        <authorList>
            <person name="McCartney M.A."/>
            <person name="Auch B."/>
            <person name="Kono T."/>
            <person name="Mallez S."/>
            <person name="Becker A."/>
            <person name="Gohl D.M."/>
            <person name="Silverstein K.A.T."/>
            <person name="Koren S."/>
            <person name="Bechman K.B."/>
            <person name="Herman A."/>
            <person name="Abrahante J.E."/>
            <person name="Garbe J."/>
        </authorList>
    </citation>
    <scope>NUCLEOTIDE SEQUENCE</scope>
    <source>
        <strain evidence="1">Duluth1</strain>
        <tissue evidence="1">Whole animal</tissue>
    </source>
</reference>
<reference evidence="1" key="1">
    <citation type="journal article" date="2019" name="bioRxiv">
        <title>The Genome of the Zebra Mussel, Dreissena polymorpha: A Resource for Invasive Species Research.</title>
        <authorList>
            <person name="McCartney M.A."/>
            <person name="Auch B."/>
            <person name="Kono T."/>
            <person name="Mallez S."/>
            <person name="Zhang Y."/>
            <person name="Obille A."/>
            <person name="Becker A."/>
            <person name="Abrahante J.E."/>
            <person name="Garbe J."/>
            <person name="Badalamenti J.P."/>
            <person name="Herman A."/>
            <person name="Mangelson H."/>
            <person name="Liachko I."/>
            <person name="Sullivan S."/>
            <person name="Sone E.D."/>
            <person name="Koren S."/>
            <person name="Silverstein K.A.T."/>
            <person name="Beckman K.B."/>
            <person name="Gohl D.M."/>
        </authorList>
    </citation>
    <scope>NUCLEOTIDE SEQUENCE</scope>
    <source>
        <strain evidence="1">Duluth1</strain>
        <tissue evidence="1">Whole animal</tissue>
    </source>
</reference>
<proteinExistence type="predicted"/>
<name>A0A9D3Y586_DREPO</name>
<protein>
    <submittedName>
        <fullName evidence="1">Uncharacterized protein</fullName>
    </submittedName>
</protein>
<gene>
    <name evidence="1" type="ORF">DPMN_192726</name>
</gene>
<evidence type="ECO:0000313" key="2">
    <source>
        <dbReference type="Proteomes" id="UP000828390"/>
    </source>
</evidence>
<dbReference type="Proteomes" id="UP000828390">
    <property type="component" value="Unassembled WGS sequence"/>
</dbReference>